<sequence>MTETGVGVQDAGLPAMLERAERLARLRHAGQTDKGGAEYWRHPARVSAGCRSGEAKIAGWLHDLLEDTGTTADELLELGFSEAVVRAVELDTRRDGEDYMAYIRAILAACDAADPATRHAGRIAREVKMSDLRDNMDLTRLTVVREADRRREAKYRRAYALLAAWPGRA</sequence>
<dbReference type="EMBL" id="JAAIIF010000008">
    <property type="protein sequence ID" value="NMM96005.1"/>
    <property type="molecule type" value="Genomic_DNA"/>
</dbReference>
<dbReference type="AlphaFoldDB" id="A0A7Y0ET96"/>
<name>A0A7Y0ET96_9BIFI</name>
<keyword evidence="2" id="KW-1185">Reference proteome</keyword>
<dbReference type="SUPFAM" id="SSF109604">
    <property type="entry name" value="HD-domain/PDEase-like"/>
    <property type="match status" value="1"/>
</dbReference>
<dbReference type="GO" id="GO:0016787">
    <property type="term" value="F:hydrolase activity"/>
    <property type="evidence" value="ECO:0007669"/>
    <property type="project" value="UniProtKB-KW"/>
</dbReference>
<keyword evidence="1" id="KW-0378">Hydrolase</keyword>
<accession>A0A7Y0ET96</accession>
<gene>
    <name evidence="1" type="ORF">G1C98_0741</name>
</gene>
<reference evidence="1 2" key="1">
    <citation type="submission" date="2020-02" db="EMBL/GenBank/DDBJ databases">
        <title>Characterization of phylogenetic diversity of novel bifidobacterial species isolated in Czech ZOOs.</title>
        <authorList>
            <person name="Lugli G.A."/>
            <person name="Vera N.B."/>
            <person name="Ventura M."/>
        </authorList>
    </citation>
    <scope>NUCLEOTIDE SEQUENCE [LARGE SCALE GENOMIC DNA]</scope>
    <source>
        <strain evidence="1 2">DSM 109960</strain>
    </source>
</reference>
<proteinExistence type="predicted"/>
<dbReference type="RefSeq" id="WP_205831881.1">
    <property type="nucleotide sequence ID" value="NZ_JAAIIF010000008.1"/>
</dbReference>
<evidence type="ECO:0000313" key="1">
    <source>
        <dbReference type="EMBL" id="NMM96005.1"/>
    </source>
</evidence>
<dbReference type="Gene3D" id="1.10.3210.10">
    <property type="entry name" value="Hypothetical protein af1432"/>
    <property type="match status" value="1"/>
</dbReference>
<protein>
    <submittedName>
        <fullName evidence="1">Guanosine-3',5'-bis(Diphosphate) 3'-pyrophosphohydrolase</fullName>
    </submittedName>
</protein>
<dbReference type="Proteomes" id="UP000529710">
    <property type="component" value="Unassembled WGS sequence"/>
</dbReference>
<evidence type="ECO:0000313" key="2">
    <source>
        <dbReference type="Proteomes" id="UP000529710"/>
    </source>
</evidence>
<comment type="caution">
    <text evidence="1">The sequence shown here is derived from an EMBL/GenBank/DDBJ whole genome shotgun (WGS) entry which is preliminary data.</text>
</comment>
<organism evidence="1 2">
    <name type="scientific">Bifidobacterium erythrocebi</name>
    <dbReference type="NCBI Taxonomy" id="2675325"/>
    <lineage>
        <taxon>Bacteria</taxon>
        <taxon>Bacillati</taxon>
        <taxon>Actinomycetota</taxon>
        <taxon>Actinomycetes</taxon>
        <taxon>Bifidobacteriales</taxon>
        <taxon>Bifidobacteriaceae</taxon>
        <taxon>Bifidobacterium</taxon>
    </lineage>
</organism>